<gene>
    <name evidence="4" type="ORF">TRIADDRAFT_57387</name>
</gene>
<reference evidence="4 5" key="1">
    <citation type="journal article" date="2008" name="Nature">
        <title>The Trichoplax genome and the nature of placozoans.</title>
        <authorList>
            <person name="Srivastava M."/>
            <person name="Begovic E."/>
            <person name="Chapman J."/>
            <person name="Putnam N.H."/>
            <person name="Hellsten U."/>
            <person name="Kawashima T."/>
            <person name="Kuo A."/>
            <person name="Mitros T."/>
            <person name="Salamov A."/>
            <person name="Carpenter M.L."/>
            <person name="Signorovitch A.Y."/>
            <person name="Moreno M.A."/>
            <person name="Kamm K."/>
            <person name="Grimwood J."/>
            <person name="Schmutz J."/>
            <person name="Shapiro H."/>
            <person name="Grigoriev I.V."/>
            <person name="Buss L.W."/>
            <person name="Schierwater B."/>
            <person name="Dellaporta S.L."/>
            <person name="Rokhsar D.S."/>
        </authorList>
    </citation>
    <scope>NUCLEOTIDE SEQUENCE [LARGE SCALE GENOMIC DNA]</scope>
    <source>
        <strain evidence="4 5">Grell-BS-1999</strain>
    </source>
</reference>
<organism evidence="4 5">
    <name type="scientific">Trichoplax adhaerens</name>
    <name type="common">Trichoplax reptans</name>
    <dbReference type="NCBI Taxonomy" id="10228"/>
    <lineage>
        <taxon>Eukaryota</taxon>
        <taxon>Metazoa</taxon>
        <taxon>Placozoa</taxon>
        <taxon>Uniplacotomia</taxon>
        <taxon>Trichoplacea</taxon>
        <taxon>Trichoplacidae</taxon>
        <taxon>Trichoplax</taxon>
    </lineage>
</organism>
<dbReference type="OrthoDB" id="6019271at2759"/>
<evidence type="ECO:0000259" key="3">
    <source>
        <dbReference type="Pfam" id="PF09069"/>
    </source>
</evidence>
<dbReference type="SUPFAM" id="SSF47473">
    <property type="entry name" value="EF-hand"/>
    <property type="match status" value="1"/>
</dbReference>
<dbReference type="GO" id="GO:0045202">
    <property type="term" value="C:synapse"/>
    <property type="evidence" value="ECO:0000318"/>
    <property type="project" value="GO_Central"/>
</dbReference>
<dbReference type="InterPro" id="IPR011992">
    <property type="entry name" value="EF-hand-dom_pair"/>
</dbReference>
<dbReference type="PANTHER" id="PTHR12268">
    <property type="entry name" value="E3 UBIQUITIN-PROTEIN LIGASE KCMF1"/>
    <property type="match status" value="1"/>
</dbReference>
<dbReference type="InterPro" id="IPR015154">
    <property type="entry name" value="EF-hand_dom_typ2"/>
</dbReference>
<dbReference type="PhylomeDB" id="B3RZB0"/>
<dbReference type="HOGENOM" id="CLU_500925_0_0_1"/>
<accession>B3RZB0</accession>
<dbReference type="STRING" id="10228.B3RZB0"/>
<dbReference type="FunCoup" id="B3RZB0">
    <property type="interactions" value="1129"/>
</dbReference>
<feature type="domain" description="EF-hand" evidence="2">
    <location>
        <begin position="16"/>
        <end position="105"/>
    </location>
</feature>
<evidence type="ECO:0000259" key="2">
    <source>
        <dbReference type="Pfam" id="PF09068"/>
    </source>
</evidence>
<protein>
    <submittedName>
        <fullName evidence="4">Uncharacterized protein</fullName>
    </submittedName>
</protein>
<dbReference type="Pfam" id="PF09068">
    <property type="entry name" value="EF-hand_2"/>
    <property type="match status" value="1"/>
</dbReference>
<dbReference type="GO" id="GO:0005737">
    <property type="term" value="C:cytoplasm"/>
    <property type="evidence" value="ECO:0007669"/>
    <property type="project" value="UniProtKB-SubCell"/>
</dbReference>
<dbReference type="GO" id="GO:0005886">
    <property type="term" value="C:plasma membrane"/>
    <property type="evidence" value="ECO:0000318"/>
    <property type="project" value="GO_Central"/>
</dbReference>
<feature type="compositionally biased region" description="Polar residues" evidence="1">
    <location>
        <begin position="487"/>
        <end position="497"/>
    </location>
</feature>
<name>B3RZB0_TRIAD</name>
<dbReference type="InterPro" id="IPR050774">
    <property type="entry name" value="KCMF1/Dystrophin"/>
</dbReference>
<feature type="region of interest" description="Disordered" evidence="1">
    <location>
        <begin position="487"/>
        <end position="525"/>
    </location>
</feature>
<dbReference type="EMBL" id="DS985246">
    <property type="protein sequence ID" value="EDV23811.1"/>
    <property type="molecule type" value="Genomic_DNA"/>
</dbReference>
<dbReference type="PANTHER" id="PTHR12268:SF27">
    <property type="entry name" value="DYSTROBREVIN, ISOFORM F"/>
    <property type="match status" value="1"/>
</dbReference>
<proteinExistence type="predicted"/>
<sequence length="544" mass="61042">MIWFIRSKKLVGDFFVVSKVDIFSVIELFRSNGLIGVNNNQTLTLQQMKVVIRNLLWTLNKRLPLRNSNNFQNTVKLIYAFMAATYARDDIIRISSLKIALAILCSGKLMDRLRYIYTLISDSNGALIKDKFESFLIDVLALPTALGEGLTFSYKVGMLEQCLNDEQLRDGGDVNGFIGWITEPDPSSRLIWLSVLYKMNQTENVHHMIKCKTCEKQNFTGLRPTVPAPEVNETYGTDTSVNEEHALIARYASRLARHAENAPSTPNELTLNMKETVEKERLIGTLAERNMKLLTEVREWDDHSDIVNSQNASSTSLVSKSTVEELNLSKSGLEEKVSTLLSHRFQLLQELEETMSELKSLETPDENNRLSAASDEAKLRVSRLAEARKSIATILSQSVDVLNEESLYERDFFNELYIPHALEKSRENISADTDIVVKASTEAVANGNCKEDELSQGQIDKIGSANALYRQSEMNNSLKTDNDEVTKTISHSENVKNPVNGPTIVPTPYRSHNPLDDSDDDEDTINGVLTETYESAGLTTENGN</sequence>
<dbReference type="InterPro" id="IPR015153">
    <property type="entry name" value="EF-hand_dom_typ1"/>
</dbReference>
<evidence type="ECO:0000313" key="5">
    <source>
        <dbReference type="Proteomes" id="UP000009022"/>
    </source>
</evidence>
<dbReference type="InParanoid" id="B3RZB0"/>
<evidence type="ECO:0000313" key="4">
    <source>
        <dbReference type="EMBL" id="EDV23811.1"/>
    </source>
</evidence>
<dbReference type="Pfam" id="PF09069">
    <property type="entry name" value="EF-hand_3"/>
    <property type="match status" value="1"/>
</dbReference>
<dbReference type="eggNOG" id="KOG4301">
    <property type="taxonomic scope" value="Eukaryota"/>
</dbReference>
<dbReference type="GeneID" id="6754550"/>
<dbReference type="Gene3D" id="1.10.238.10">
    <property type="entry name" value="EF-hand"/>
    <property type="match status" value="2"/>
</dbReference>
<dbReference type="CTD" id="6754550"/>
<dbReference type="AlphaFoldDB" id="B3RZB0"/>
<feature type="domain" description="EF-hand" evidence="3">
    <location>
        <begin position="109"/>
        <end position="200"/>
    </location>
</feature>
<evidence type="ECO:0000256" key="1">
    <source>
        <dbReference type="SAM" id="MobiDB-lite"/>
    </source>
</evidence>
<keyword evidence="5" id="KW-1185">Reference proteome</keyword>
<dbReference type="GO" id="GO:0099536">
    <property type="term" value="P:synaptic signaling"/>
    <property type="evidence" value="ECO:0000318"/>
    <property type="project" value="GO_Central"/>
</dbReference>
<dbReference type="Proteomes" id="UP000009022">
    <property type="component" value="Unassembled WGS sequence"/>
</dbReference>
<dbReference type="RefSeq" id="XP_002113337.1">
    <property type="nucleotide sequence ID" value="XM_002113301.1"/>
</dbReference>
<dbReference type="KEGG" id="tad:TRIADDRAFT_57387"/>